<reference evidence="2 3" key="1">
    <citation type="submission" date="2011-08" db="EMBL/GenBank/DDBJ databases">
        <title>The Genome Sequence of Clostridium hathewayi WAL-18680.</title>
        <authorList>
            <consortium name="The Broad Institute Genome Sequencing Platform"/>
            <person name="Earl A."/>
            <person name="Ward D."/>
            <person name="Feldgarden M."/>
            <person name="Gevers D."/>
            <person name="Finegold S.M."/>
            <person name="Summanen P.H."/>
            <person name="Molitoris D.R."/>
            <person name="Song M."/>
            <person name="Daigneault M."/>
            <person name="Allen-Vercoe E."/>
            <person name="Young S.K."/>
            <person name="Zeng Q."/>
            <person name="Gargeya S."/>
            <person name="Fitzgerald M."/>
            <person name="Haas B."/>
            <person name="Abouelleil A."/>
            <person name="Alvarado L."/>
            <person name="Arachchi H.M."/>
            <person name="Berlin A."/>
            <person name="Brown A."/>
            <person name="Chapman S.B."/>
            <person name="Chen Z."/>
            <person name="Dunbar C."/>
            <person name="Freedman E."/>
            <person name="Gearin G."/>
            <person name="Gellesch M."/>
            <person name="Goldberg J."/>
            <person name="Griggs A."/>
            <person name="Gujja S."/>
            <person name="Heiman D."/>
            <person name="Howarth C."/>
            <person name="Larson L."/>
            <person name="Lui A."/>
            <person name="MacDonald P.J.P."/>
            <person name="Montmayeur A."/>
            <person name="Murphy C."/>
            <person name="Neiman D."/>
            <person name="Pearson M."/>
            <person name="Priest M."/>
            <person name="Roberts A."/>
            <person name="Saif S."/>
            <person name="Shea T."/>
            <person name="Shenoy N."/>
            <person name="Sisk P."/>
            <person name="Stolte C."/>
            <person name="Sykes S."/>
            <person name="Wortman J."/>
            <person name="Nusbaum C."/>
            <person name="Birren B."/>
        </authorList>
    </citation>
    <scope>NUCLEOTIDE SEQUENCE [LARGE SCALE GENOMIC DNA]</scope>
    <source>
        <strain evidence="2 3">WAL-18680</strain>
    </source>
</reference>
<evidence type="ECO:0000313" key="3">
    <source>
        <dbReference type="Proteomes" id="UP000005384"/>
    </source>
</evidence>
<gene>
    <name evidence="2" type="ORF">HMPREF9473_00889</name>
</gene>
<dbReference type="Proteomes" id="UP000005384">
    <property type="component" value="Unassembled WGS sequence"/>
</dbReference>
<organism evidence="2 3">
    <name type="scientific">Hungatella hathewayi WAL-18680</name>
    <dbReference type="NCBI Taxonomy" id="742737"/>
    <lineage>
        <taxon>Bacteria</taxon>
        <taxon>Bacillati</taxon>
        <taxon>Bacillota</taxon>
        <taxon>Clostridia</taxon>
        <taxon>Lachnospirales</taxon>
        <taxon>Lachnospiraceae</taxon>
        <taxon>Hungatella</taxon>
    </lineage>
</organism>
<dbReference type="PATRIC" id="fig|742737.3.peg.885"/>
<evidence type="ECO:0000256" key="1">
    <source>
        <dbReference type="SAM" id="MobiDB-lite"/>
    </source>
</evidence>
<protein>
    <recommendedName>
        <fullName evidence="4">GLUG domain-containing protein</fullName>
    </recommendedName>
</protein>
<keyword evidence="3" id="KW-1185">Reference proteome</keyword>
<dbReference type="Gene3D" id="2.160.20.110">
    <property type="match status" value="5"/>
</dbReference>
<name>G5IBL2_9FIRM</name>
<accession>G5IBL2</accession>
<feature type="region of interest" description="Disordered" evidence="1">
    <location>
        <begin position="119"/>
        <end position="138"/>
    </location>
</feature>
<feature type="non-terminal residue" evidence="2">
    <location>
        <position position="1"/>
    </location>
</feature>
<comment type="caution">
    <text evidence="2">The sequence shown here is derived from an EMBL/GenBank/DDBJ whole genome shotgun (WGS) entry which is preliminary data.</text>
</comment>
<dbReference type="HOGENOM" id="CLU_236871_0_0_9"/>
<evidence type="ECO:0000313" key="2">
    <source>
        <dbReference type="EMBL" id="EHI61075.1"/>
    </source>
</evidence>
<evidence type="ECO:0008006" key="4">
    <source>
        <dbReference type="Google" id="ProtNLM"/>
    </source>
</evidence>
<sequence length="2111" mass="220109">EHGIIADYSKVSAIPLLLPEGVTLSRALGDTADLLILPGEIEGQEILWEAGGDIAIDDSHQVLVSGKTVGLISAEAAEEEDTTQAEDITQAEDTAQAEDTEQISFSPREPVLVQSSLNDNQEFEEDVPQPATSNGNLKASIGSISKTFSLSGSEGEISAGGYADWNAVGKAVHDGTLPMPETDTDDAYLLSQPSHLAWFMYMVNEAGETGIHGKLTADINMDGTAETDVFNVLNTEWRPIGNTEEHAFTGEFDGDGHTISAIKIEREQTSGNAYGLFGYARDARIQNLYLSGTEILLAGTKPVLAGSLIGQSAGNTVVFRIGVKNSRIQISSAAGAVHGGGVVGNHETGALDFSACYARDTVIESEASGDNCETAAGLVTVNGTDAGAAESSVRSAYFTGTASILGGGASPQSGAGTVCLRGGTDTMVTNIYYNSIARSAPEGSQAGEELTREQLTGKEGTYLLNGENVTGVWAYSEGELPELSLYEARLTFSNWIEVGEALDNGTLSTGAKPSGDGSEAHPYQISTPEQLAWFSYRVWKFNGTDGAICGDLTNDIDLTGETYGGTTENPLGWIPIGRNCGINVVRQEYKGKFGENHERIYRISNMNIYGTNSVSRYAGLFGTCSGDASIRRIGIESGSLIGCVMGGIVGAIKDNVKVEECYNKVFVNYISDNYHDIGGIVGMASGNCVIKNCFSLGGVDGGSTRESYAGGIVGASSKSVPIINCYSGLGTLRCSNSLGAITSSADATVLNCYYETGLGGTDKAATGVTKTQLQSWAAAYALNGQNMDGLWVFTEGSYPGFGELDRPNDWSVVGQGLIDGLITSPSLPTGDGNASSPLQISSAEQLAVLAARVNAGETSLYADLLMDINLTGERYKGSIGNPIRWKPIGISSTNVYQGGFNGKGNAIGYMKVEENGYAGLFGCAGGGAVIRGLGLYPSCSVTATGTSGGEGTGGLVGMMVKCNDVSPQLNIYNCYNRGSVAGMTGKTGALVGSSTTTSGSAYRIAGCYAAGSITSKTGTPGAIAGMGGVSSTNIQYCFWNKNIAPGLAVTGDGLGEGFDCREKSTAEMNTTIAEENLGILHYLNYNGTDDGLTWKRSDLRNDGYPVLVSGDVAAVTWADVGGKAIAPRCKDLTSPGTAGQESNPYQIMSAEELAWFALQVNNGNPELCAELKADINLFGGLYSGFAYDTGDPDIINKALQWMPIGSDADGKRYTGTFNGNGYTVSAMLAKGTENQGLFGTLGDNAAIKKTSISDSRIKVTNMGGGGIAGYVNGTGVKITECGNKGSLSGTVGYFGGCVGVSSESAELILDGCYNIGNISVPGGTVVGGIVGFVLGENGGHGTIRNCMNMGKVEGDSMIGGIVGVANTGGITVTGCWNAETVTAAAGSSLAGSIIGVYSGSADDVRDCLIDENYNYGKSWNNPVVKKEAFGTWGAAWRLNGGSLKQTTGLSWTYDKTSPYPVLNTTGLPSAESWEQVGEAVEYGLIKDKGKPSSGDGNASPYQITAPEQLAWFAYQVNVPKEREIKGVLVNDIDMKAAEGSYISDGRLNWIPIGKDQLHMYQGTFESKDLSNPDDTHKIYRIQNLYASTEDAAGLFGYVWNGTITRIGLANAQISGTSAGGIVGSLLGTAEAAQCYNRSESPGSGSVTASDSAGGIAGQVSGGVVRDCYNQETVIKGTEASSSAGGIAGSVLGTIRNSYSACGTAGSITAGGSTSAAGAVAGYPDGVMSQCYSDTGWSGDGVSMADSTHVSRLYATGNTELQKQTAELNTVNGTQQMKENRIWYTSLESEATKGWPTLEPPVKMLSLGTVTPVDNSSGAAGEQLSLGSGVTISDAKVRDVRQETTGTQTVSLAEWKTEYYTGWGTTSANGKIGLSGVGGTSAILKPDQMSLENPVQGLGTISGLKVYIGAACTYPTDRDILVELSSGSDRYEIRFTIKGVTGKSLVVDLPRSVAMADELMPDGTEKTAYSVDTAIQNSQNYPMEGKILKAVPISKTDIATYQALKPIAKTTNYGSGQIYEAGVRLGITNPKTGTGVISGDLYYNPDATGDTNPWMTCQLKAAGGTLPYRYFLKYKADPYYDSGHPNFGYTISYQFGLMADDYSAAAGAVAWQ</sequence>
<proteinExistence type="predicted"/>
<dbReference type="EMBL" id="ADLN01000008">
    <property type="protein sequence ID" value="EHI61075.1"/>
    <property type="molecule type" value="Genomic_DNA"/>
</dbReference>